<evidence type="ECO:0008006" key="14">
    <source>
        <dbReference type="Google" id="ProtNLM"/>
    </source>
</evidence>
<dbReference type="Pfam" id="PF00096">
    <property type="entry name" value="zf-C2H2"/>
    <property type="match status" value="2"/>
</dbReference>
<dbReference type="PROSITE" id="PS00028">
    <property type="entry name" value="ZINC_FINGER_C2H2_1"/>
    <property type="match status" value="2"/>
</dbReference>
<feature type="compositionally biased region" description="Basic and acidic residues" evidence="9">
    <location>
        <begin position="1488"/>
        <end position="1500"/>
    </location>
</feature>
<feature type="region of interest" description="Disordered" evidence="9">
    <location>
        <begin position="1307"/>
        <end position="1385"/>
    </location>
</feature>
<feature type="non-terminal residue" evidence="12">
    <location>
        <position position="2067"/>
    </location>
</feature>
<dbReference type="SMART" id="SM00355">
    <property type="entry name" value="ZnF_C2H2"/>
    <property type="match status" value="2"/>
</dbReference>
<evidence type="ECO:0000256" key="9">
    <source>
        <dbReference type="SAM" id="MobiDB-lite"/>
    </source>
</evidence>
<dbReference type="Proteomes" id="UP000306954">
    <property type="component" value="Unassembled WGS sequence"/>
</dbReference>
<dbReference type="Gene3D" id="3.30.160.60">
    <property type="entry name" value="Classic Zinc Finger"/>
    <property type="match status" value="2"/>
</dbReference>
<feature type="compositionally biased region" description="Low complexity" evidence="9">
    <location>
        <begin position="951"/>
        <end position="960"/>
    </location>
</feature>
<dbReference type="InterPro" id="IPR001683">
    <property type="entry name" value="PX_dom"/>
</dbReference>
<dbReference type="GO" id="GO:0035091">
    <property type="term" value="F:phosphatidylinositol binding"/>
    <property type="evidence" value="ECO:0007669"/>
    <property type="project" value="InterPro"/>
</dbReference>
<evidence type="ECO:0000256" key="5">
    <source>
        <dbReference type="ARBA" id="ARBA00022833"/>
    </source>
</evidence>
<evidence type="ECO:0000256" key="2">
    <source>
        <dbReference type="ARBA" id="ARBA00022723"/>
    </source>
</evidence>
<dbReference type="EMBL" id="SPOF01000062">
    <property type="protein sequence ID" value="TIB08271.1"/>
    <property type="molecule type" value="Genomic_DNA"/>
</dbReference>
<dbReference type="CDD" id="cd06869">
    <property type="entry name" value="PX_UP2_fungi"/>
    <property type="match status" value="1"/>
</dbReference>
<dbReference type="FunFam" id="3.30.160.60:FF:000624">
    <property type="entry name" value="zinc finger protein 697"/>
    <property type="match status" value="1"/>
</dbReference>
<proteinExistence type="predicted"/>
<feature type="coiled-coil region" evidence="8">
    <location>
        <begin position="426"/>
        <end position="453"/>
    </location>
</feature>
<dbReference type="FunFam" id="3.30.160.60:FF:000145">
    <property type="entry name" value="Zinc finger protein 574"/>
    <property type="match status" value="1"/>
</dbReference>
<keyword evidence="4 7" id="KW-0863">Zinc-finger</keyword>
<dbReference type="InterPro" id="IPR024555">
    <property type="entry name" value="PX-associated"/>
</dbReference>
<dbReference type="PROSITE" id="PS50195">
    <property type="entry name" value="PX"/>
    <property type="match status" value="1"/>
</dbReference>
<dbReference type="InterPro" id="IPR013087">
    <property type="entry name" value="Znf_C2H2_type"/>
</dbReference>
<feature type="compositionally biased region" description="Polar residues" evidence="9">
    <location>
        <begin position="1411"/>
        <end position="1420"/>
    </location>
</feature>
<dbReference type="Gene3D" id="3.30.1520.10">
    <property type="entry name" value="Phox-like domain"/>
    <property type="match status" value="1"/>
</dbReference>
<feature type="region of interest" description="Disordered" evidence="9">
    <location>
        <begin position="1083"/>
        <end position="1112"/>
    </location>
</feature>
<feature type="region of interest" description="Disordered" evidence="9">
    <location>
        <begin position="1397"/>
        <end position="1429"/>
    </location>
</feature>
<keyword evidence="2" id="KW-0479">Metal-binding</keyword>
<evidence type="ECO:0000256" key="8">
    <source>
        <dbReference type="SAM" id="Coils"/>
    </source>
</evidence>
<dbReference type="SUPFAM" id="SSF57667">
    <property type="entry name" value="beta-beta-alpha zinc fingers"/>
    <property type="match status" value="1"/>
</dbReference>
<protein>
    <recommendedName>
        <fullName evidence="14">PX domain-containing protein</fullName>
    </recommendedName>
</protein>
<feature type="region of interest" description="Disordered" evidence="9">
    <location>
        <begin position="944"/>
        <end position="977"/>
    </location>
</feature>
<dbReference type="PANTHER" id="PTHR47185:SF1">
    <property type="entry name" value="PX DOMAIN-CONTAINING PROTEIN YPR097W"/>
    <property type="match status" value="1"/>
</dbReference>
<feature type="domain" description="C2H2-type" evidence="10">
    <location>
        <begin position="768"/>
        <end position="795"/>
    </location>
</feature>
<evidence type="ECO:0000256" key="1">
    <source>
        <dbReference type="ARBA" id="ARBA00004123"/>
    </source>
</evidence>
<feature type="compositionally biased region" description="Basic and acidic residues" evidence="9">
    <location>
        <begin position="1360"/>
        <end position="1375"/>
    </location>
</feature>
<feature type="region of interest" description="Disordered" evidence="9">
    <location>
        <begin position="843"/>
        <end position="877"/>
    </location>
</feature>
<comment type="subcellular location">
    <subcellularLocation>
        <location evidence="1">Nucleus</location>
    </subcellularLocation>
</comment>
<feature type="region of interest" description="Disordered" evidence="9">
    <location>
        <begin position="702"/>
        <end position="722"/>
    </location>
</feature>
<evidence type="ECO:0000256" key="7">
    <source>
        <dbReference type="PROSITE-ProRule" id="PRU00042"/>
    </source>
</evidence>
<dbReference type="Pfam" id="PF10360">
    <property type="entry name" value="DUF2433"/>
    <property type="match status" value="1"/>
</dbReference>
<evidence type="ECO:0000259" key="11">
    <source>
        <dbReference type="PROSITE" id="PS50195"/>
    </source>
</evidence>
<feature type="compositionally biased region" description="Basic and acidic residues" evidence="9">
    <location>
        <begin position="848"/>
        <end position="865"/>
    </location>
</feature>
<dbReference type="Pfam" id="PF12828">
    <property type="entry name" value="PXB"/>
    <property type="match status" value="1"/>
</dbReference>
<dbReference type="InterPro" id="IPR024554">
    <property type="entry name" value="LEC1-like_C"/>
</dbReference>
<feature type="compositionally biased region" description="Polar residues" evidence="9">
    <location>
        <begin position="1009"/>
        <end position="1018"/>
    </location>
</feature>
<keyword evidence="6" id="KW-0539">Nucleus</keyword>
<feature type="compositionally biased region" description="Low complexity" evidence="9">
    <location>
        <begin position="1523"/>
        <end position="1537"/>
    </location>
</feature>
<dbReference type="PROSITE" id="PS50157">
    <property type="entry name" value="ZINC_FINGER_C2H2_2"/>
    <property type="match status" value="2"/>
</dbReference>
<feature type="region of interest" description="Disordered" evidence="9">
    <location>
        <begin position="989"/>
        <end position="1019"/>
    </location>
</feature>
<keyword evidence="8" id="KW-0175">Coiled coil</keyword>
<evidence type="ECO:0000259" key="10">
    <source>
        <dbReference type="PROSITE" id="PS50157"/>
    </source>
</evidence>
<dbReference type="InterPro" id="IPR036871">
    <property type="entry name" value="PX_dom_sf"/>
</dbReference>
<evidence type="ECO:0000256" key="6">
    <source>
        <dbReference type="ARBA" id="ARBA00023242"/>
    </source>
</evidence>
<dbReference type="InterPro" id="IPR018829">
    <property type="entry name" value="DUF2433"/>
</dbReference>
<comment type="caution">
    <text evidence="12">The sequence shown here is derived from an EMBL/GenBank/DDBJ whole genome shotgun (WGS) entry which is preliminary data.</text>
</comment>
<feature type="compositionally biased region" description="Basic and acidic residues" evidence="9">
    <location>
        <begin position="1397"/>
        <end position="1410"/>
    </location>
</feature>
<dbReference type="InterPro" id="IPR036236">
    <property type="entry name" value="Znf_C2H2_sf"/>
</dbReference>
<keyword evidence="3" id="KW-0677">Repeat</keyword>
<dbReference type="InterPro" id="IPR029052">
    <property type="entry name" value="Metallo-depent_PP-like"/>
</dbReference>
<keyword evidence="5" id="KW-0862">Zinc</keyword>
<dbReference type="GO" id="GO:0005634">
    <property type="term" value="C:nucleus"/>
    <property type="evidence" value="ECO:0007669"/>
    <property type="project" value="UniProtKB-SubCell"/>
</dbReference>
<feature type="region of interest" description="Disordered" evidence="9">
    <location>
        <begin position="1965"/>
        <end position="2067"/>
    </location>
</feature>
<feature type="compositionally biased region" description="Acidic residues" evidence="9">
    <location>
        <begin position="707"/>
        <end position="722"/>
    </location>
</feature>
<dbReference type="PANTHER" id="PTHR47185">
    <property type="entry name" value="PX DOMAIN-CONTAINING PROTEIN YPR097W"/>
    <property type="match status" value="1"/>
</dbReference>
<evidence type="ECO:0000256" key="3">
    <source>
        <dbReference type="ARBA" id="ARBA00022737"/>
    </source>
</evidence>
<feature type="domain" description="PX" evidence="11">
    <location>
        <begin position="157"/>
        <end position="273"/>
    </location>
</feature>
<dbReference type="GO" id="GO:0008270">
    <property type="term" value="F:zinc ion binding"/>
    <property type="evidence" value="ECO:0007669"/>
    <property type="project" value="UniProtKB-KW"/>
</dbReference>
<organism evidence="12 13">
    <name type="scientific">Wallemia ichthyophaga</name>
    <dbReference type="NCBI Taxonomy" id="245174"/>
    <lineage>
        <taxon>Eukaryota</taxon>
        <taxon>Fungi</taxon>
        <taxon>Dikarya</taxon>
        <taxon>Basidiomycota</taxon>
        <taxon>Wallemiomycotina</taxon>
        <taxon>Wallemiomycetes</taxon>
        <taxon>Wallemiales</taxon>
        <taxon>Wallemiaceae</taxon>
        <taxon>Wallemia</taxon>
    </lineage>
</organism>
<feature type="domain" description="C2H2-type" evidence="10">
    <location>
        <begin position="796"/>
        <end position="824"/>
    </location>
</feature>
<feature type="compositionally biased region" description="Basic and acidic residues" evidence="9">
    <location>
        <begin position="1462"/>
        <end position="1474"/>
    </location>
</feature>
<feature type="region of interest" description="Disordered" evidence="9">
    <location>
        <begin position="1035"/>
        <end position="1060"/>
    </location>
</feature>
<dbReference type="Pfam" id="PF12825">
    <property type="entry name" value="DUF3818"/>
    <property type="match status" value="1"/>
</dbReference>
<name>A0A4T0H2U8_WALIC</name>
<evidence type="ECO:0000313" key="12">
    <source>
        <dbReference type="EMBL" id="TIB08271.1"/>
    </source>
</evidence>
<gene>
    <name evidence="12" type="ORF">E3P90_03736</name>
</gene>
<dbReference type="SUPFAM" id="SSF64268">
    <property type="entry name" value="PX domain"/>
    <property type="match status" value="1"/>
</dbReference>
<dbReference type="InterPro" id="IPR047168">
    <property type="entry name" value="LEC1-like"/>
</dbReference>
<dbReference type="Pfam" id="PF00787">
    <property type="entry name" value="PX"/>
    <property type="match status" value="1"/>
</dbReference>
<dbReference type="SUPFAM" id="SSF56300">
    <property type="entry name" value="Metallo-dependent phosphatases"/>
    <property type="match status" value="1"/>
</dbReference>
<feature type="compositionally biased region" description="Basic and acidic residues" evidence="9">
    <location>
        <begin position="991"/>
        <end position="1008"/>
    </location>
</feature>
<evidence type="ECO:0000313" key="13">
    <source>
        <dbReference type="Proteomes" id="UP000306954"/>
    </source>
</evidence>
<feature type="compositionally biased region" description="Low complexity" evidence="9">
    <location>
        <begin position="2035"/>
        <end position="2067"/>
    </location>
</feature>
<reference evidence="12 13" key="1">
    <citation type="submission" date="2019-03" db="EMBL/GenBank/DDBJ databases">
        <title>Sequencing 23 genomes of Wallemia ichthyophaga.</title>
        <authorList>
            <person name="Gostincar C."/>
        </authorList>
    </citation>
    <scope>NUCLEOTIDE SEQUENCE [LARGE SCALE GENOMIC DNA]</scope>
    <source>
        <strain evidence="12 13">EXF-8621</strain>
    </source>
</reference>
<accession>A0A4T0H2U8</accession>
<sequence>MDVDLNPLRCHYIKKYLIGRELENEMDQLSKPDGLSLLGNPFSQPVNPSPTSIPLLKYIFNRFIITFPLLTSSPPSFWSDKLQVFVNDFLSRNLSSSIDQDELTKRKALIIKLQKHMTILLSSGFKMVQDEDVIRVNVNDLKQYTRKHSTNTHKLHINIVTIRAHQKKSLLHHKHDDEFIIHSKLTNQARSEDIYVARSYNDFMALSNQLRLEFTDDDIPSPPQKDKSSNSTLFREKNRLTLRAYLKDLLNLSSAIANSTTLQSFLLSNPTALSDEEIKDIHKRLAHDAMKVESKNSFKREMDERAAEVMESVKQFKSDISSKNGFKRMFSLIKDNQTIETLPSQYSKVVEWAKISFASTLYSTFISSDTSSETFSGLKSIHSLMPYFVLRGILKISNPMAMVRGVIDLFLAQPFGQKSVLQRMFSASIYEEIKQLEDDVDLVKERIQNQEIISKIAHFVASPFEVHNYCKEEADKLETHVLNVVLKGDEISSASLGMVQRSYSSFIDKDSDEDEDMSSLFFQLDHLLKLQLKLKERHQMIEMIFEGVTAELLKDMVTIFYTPLAQVYKAANISDALYDLQAFITDLIDVVERVEEEQQQHSNPINAVHIFVDLVTRHQNQFYSFVHNVHSKGDALFDSFGEWIEGCYDFLRDGVDADKKMDLEFILPIGETERRWIMEEADKTIEYNYQKKLQYEERMMRRVREGQEEEEGDEKGETDETEAGQWVAGLVGSLGVDEVLTTEQMRIGEMITPQEVRDNHYMTEQANFSCPTCQAKFTRKQHVYRHMRTHTGEKPYECEICNESFSRSDLLSRHQSKCHAGHPLIPKKGQRLNRKLQVNVLAQTQQSKQEKESEKEHLYREEELQQKSQQSQPTLDLGSVAYNPESIGFSNVASQTEAVWSNFFNNQSSVDVDSFKHVYESQLGNDGADRSGYINTAGLPHTPLEFKLPMSPNSANSANPVSRGDRRQPDTSKLPFDGVDMQQLLNSLGVDDGREIDGGDGRQDRDSISTHNTSSKNDLSMHDLWSQYLSVPMSANATEEREQEQTQPQPQPPPQQEQSNEIAHTAKNDFALAAAHKGMNDVSSLKLNQPPAQKGKVKGNESRTVLHRQQQSLSDQYRLPMLSGPPRASEAAGEDLKEYEQAVLSRQVPQLNFNTRFLRYRRDNKGDEVDDVKPISNIYSHSQPYLASYYPALSQPNHSIKRDLSTPYLPDDSKRYAFSLPTPLSPPEASTDAYTRLNEQCSNYGFDCFYGNVLTTRSLRTQFNQLTMATSSSSASPASPATSINFSLNGSRYEELLKTPKPADLEGVSVSVGDGSAQSAQSTRSTCSLDSPGMLQSPQSIQKDGFPRNPDSPSSPSLTRIRERDLRRNVLRRESGGGGSSGRVSFGLESIETHDAHDAHDAQDAQDRHSNTPTTQNTTLDLDKAFNQPPRTLDSSFDLLANDLHSLCLQPSIDGGEIDDAGDMKGSKESKEPLKPSNQSKVNENDETEIKTESSNKIESRNQINGPPRKPLSTINSIPRRQSAIPSTSTGISTGKSIATAVVRRPSAGSGPVKGAKAASVGGAPLKVAPARAASVKPAQRVPPESYKHTIRPTAQTIRKRQSTANTDKHASTANNTLLCLADVRGDFDCLNRLAEDYKADIIIHTGDIGFLDQRHSLLNDHSSVTSLRAALSEKENGNEHMLSTFPSLLNHSLKLNVPVYAVSGACEDVSVLEKLRMREYHIPNLHVLDEASSYLLHIGGIKLRLFGLGGAFVLHKLFDNGDGQATIAGGQGTTWITALQMGELIDTAKKVYDPSETRLLVTHSPPGREGLLAQLALVLKADLTLSASLHFRMSASYNDFSVVPNYEVFMQKLVNGRTAVYGIYNSVRGQLEDVLDDTQRLLLANFLLVADRVPGPNHGKGVVASHEEAWKHTWHFNLSDVSVGNVLLLVQDGKLGSEIKSEGFTYSHRNHQKTAALAGNEIANEGGSRGEVGVSVPHESQKIDETQQTQSKAQAGVTGMVADQTHVSHSSIHPNHIPNAPMAPATEQHTNADSIASATSPPPSQQQQQHHINTTSTPTSTSNNHF</sequence>
<evidence type="ECO:0000256" key="4">
    <source>
        <dbReference type="ARBA" id="ARBA00022771"/>
    </source>
</evidence>
<feature type="region of interest" description="Disordered" evidence="9">
    <location>
        <begin position="1455"/>
        <end position="1537"/>
    </location>
</feature>
<feature type="compositionally biased region" description="Polar residues" evidence="9">
    <location>
        <begin position="1316"/>
        <end position="1342"/>
    </location>
</feature>
<dbReference type="SMART" id="SM00312">
    <property type="entry name" value="PX"/>
    <property type="match status" value="1"/>
</dbReference>